<evidence type="ECO:0000313" key="5">
    <source>
        <dbReference type="Proteomes" id="UP000194221"/>
    </source>
</evidence>
<dbReference type="InterPro" id="IPR037066">
    <property type="entry name" value="Plug_dom_sf"/>
</dbReference>
<evidence type="ECO:0000313" key="4">
    <source>
        <dbReference type="EMBL" id="OSY88506.1"/>
    </source>
</evidence>
<dbReference type="InterPro" id="IPR041246">
    <property type="entry name" value="Bact_MG10"/>
</dbReference>
<gene>
    <name evidence="4" type="ORF">WH52_07070</name>
</gene>
<protein>
    <submittedName>
        <fullName evidence="4">Alpha-2-macroglobulin</fullName>
    </submittedName>
</protein>
<sequence>MKKFTSIVLMILFSTLLNAQENYKSLWEEVHKFEIDNLPKSALKIVDKIYDKAEKTQNSPQLIKCLLYKSKFALILEENAQLQIINQFKEHISTSEFPTKNVLENILANLYWQYFQQHRWQFYNRTQTKEKVDKNDFRTWDLNTLFSEIHHYFEASLKNENKLQQVDVYKFGEILHAVKDSKKYRPTLYDFLAHNALDFYKTSESNITKPAYQFKINNPAFLSDLYSFSKLKLETKDIESLQFNALQVFQKLILFHSNKKNYLALANVDFERLNFVKQHATFLDKNKVYLATLKTSANNFKDNEISGLYNYEIAQLYHQQANSYLSNKNADFRFKNKDALAICKQVIQLFPKSIGAKKCKVLQNKITHKTLSILSEKFVPINTNSRLLITYNNVNHLYFTSYKISKEQLIEFNKIYEDKERIKFINSLEKVVSWNNKLRNEFDYLTHTTEIVVPKHNQGSYLIVANQENDLQDNQLFATANIQVTNLALVENNNNGIITYQVVDRNNGAPIKNATLLLQNKKRRHGKQINKKLTTNNQGFAYYKSSNNYNNVYVTVSTKNDKAVFGNFYINKYYKQAKEDNNEYIRIKPFIFTDRSIYRPGQTVYFKTICIQKNNDTSKPFTNEFIEVSLNNVNGEEVSKLQLKLNEFGSASGEFKLPNNGLTGEYSFSIDESDEKESEFYDNADFDFDQFDYVSRISVEEYKRPKFETKFKPITETFTINDSITVNGFAKAFSGTSIIDAKVVYRVHRKVQYPSWWYWRRPHFSSEAQEITHGESTTDASGNFKVKFKAIPDESVNKNDLPIFSYEVTADVTDINGETRSTSVIVKVGYHAMVANIQMPSKLNKEEKNQAIEITTKNLNDENVPAKGTLQIFKLQAPNNPLRKRPWSTPDYQDISEAQFRKLFPHDAYTKEETDENSWKKGKLVFETTFNTEDSKKVILKNIKKWISGKYIAIVYVTDRFNQKVTDKKKFTVSNTTEKSVADNTFFVYNVNKLNYAPGEKVCLQVGSASKDVTVVVQVEKEQEIVSTKLIKLSDNIKNIEIPVTKKDIGGFAIKYYFVNYNSFTNGSIPIFVSLPQEQISITTSTFRDKLQPDSEQTWSFTIKNDKNNKVAAEVLASMYDASLDQFKQHQWQFNPITTPSYYSYGNNANAYQSFGQENFRIFNRNYPRGYYHHQNYDRLNWFGFSFNNQQWVQRQFTRDLKAKEDNTRKEYDRIISGVVEDEGGPLPGVTVLIKGTQFGTETDFDGNYSIKVKDGDILVFSFVGMDTVEKHITDASKIMLEGNNFLEAVVVTELGVKRKSAPPAYSNLMGKVAGVEVMEESEQADASSIRIRGKASLNSSEIPLYIVDGKIVPSFDVNANTIISSTVLKANEAIALYGEKGKNGAVVIITKDGQNELTQVKARKNFQETAFFYPHLTTDKKGNITFSFTTPEALTRWKLQLLAHTKELNVATKTLTAITQKELMVIPNAPRFLREGDKITLSTKIANLSNNNLQGLTQLILTDAFTGKPLDLLVNSEQTQSFSVNKDGNTNISWNLSIPESLQAVQYKIIAKAGDFSDGEQNVLPVLSNRMLITETLPLWVNSNQTKTFSLEKLKNQNSNTLSHHKLTLEITSNPAWYAIQALPYLMEYPYECSEQTFARYYANTLATHITNSNPKIQKVFNQWKSSDALLSNLEKNEELKSLIIQETPWLRDAQSETEQKKRIGLLFDLNKMKNEQQKSLKKLSDMQLSSGGFPWFKGSDYPNIYITNYIASGFGHLKKLGVTKFDNKTQDVLTKAIQFLDTEITHQYEKLLEQAEIIKQKNGAKKAKEYLDKKHIGYFQLQYLYMRSFYKEYSHKRKVTETVNYYTKQATKYWNDFNLQAKGQIALIQFRNGDTKNSTKVLASLRENSITSEELGMYWKANKPSWRWSESPIETQALLIEAFSEIENDAKTIDNLKVWLLKNKQVNRWNTTKATSEAVYALLLQGSDWISVNESVDVTLGTIKIEPNKMPSVKTEAGTGYFKTSWNATEITSKMSDVTISKKGKGIAWGGLYWQYFEDLDKITSAKTSLKLEKKLFKKVNSDTGKKLIEITENTSLEIGDLITTRIVLRSDRDMEFIHMKDMRASGVEPVNVLSRYKWQDGLGYYENTKDAATNFFFDRLPKGVYVFEYDVRVNNAGNFSNGITTIQSMYAPEFSSHSKGEKINVK</sequence>
<dbReference type="InterPro" id="IPR051802">
    <property type="entry name" value="YfhM-like"/>
</dbReference>
<dbReference type="STRING" id="1635173.WH52_07070"/>
<dbReference type="RefSeq" id="WP_086030232.1">
    <property type="nucleotide sequence ID" value="NZ_LAPZ01000003.1"/>
</dbReference>
<dbReference type="Pfam" id="PF13715">
    <property type="entry name" value="CarbopepD_reg_2"/>
    <property type="match status" value="1"/>
</dbReference>
<dbReference type="InParanoid" id="A0A1Y2PDE0"/>
<evidence type="ECO:0000256" key="2">
    <source>
        <dbReference type="SAM" id="SignalP"/>
    </source>
</evidence>
<dbReference type="SUPFAM" id="SSF56935">
    <property type="entry name" value="Porins"/>
    <property type="match status" value="1"/>
</dbReference>
<dbReference type="InterPro" id="IPR008930">
    <property type="entry name" value="Terpenoid_cyclase/PrenylTrfase"/>
</dbReference>
<dbReference type="Gene3D" id="2.60.40.1930">
    <property type="match status" value="1"/>
</dbReference>
<keyword evidence="5" id="KW-1185">Reference proteome</keyword>
<reference evidence="4 5" key="1">
    <citation type="submission" date="2015-03" db="EMBL/GenBank/DDBJ databases">
        <title>Genome sequence of Tenacibaculum sp. S2-2, isolated from intestinal microbiota of sea cucumber, Apostichopus japonicas.</title>
        <authorList>
            <person name="Shao Z."/>
            <person name="Wang L."/>
            <person name="Li X."/>
        </authorList>
    </citation>
    <scope>NUCLEOTIDE SEQUENCE [LARGE SCALE GENOMIC DNA]</scope>
    <source>
        <strain evidence="4 5">S2-2</strain>
    </source>
</reference>
<dbReference type="InterPro" id="IPR001599">
    <property type="entry name" value="Macroglobln_a2"/>
</dbReference>
<dbReference type="Proteomes" id="UP000194221">
    <property type="component" value="Unassembled WGS sequence"/>
</dbReference>
<feature type="chain" id="PRO_5012666313" evidence="2">
    <location>
        <begin position="20"/>
        <end position="2189"/>
    </location>
</feature>
<dbReference type="EMBL" id="LAPZ01000003">
    <property type="protein sequence ID" value="OSY88506.1"/>
    <property type="molecule type" value="Genomic_DNA"/>
</dbReference>
<evidence type="ECO:0000259" key="3">
    <source>
        <dbReference type="SMART" id="SM01360"/>
    </source>
</evidence>
<dbReference type="InterPro" id="IPR008969">
    <property type="entry name" value="CarboxyPept-like_regulatory"/>
</dbReference>
<feature type="signal peptide" evidence="2">
    <location>
        <begin position="1"/>
        <end position="19"/>
    </location>
</feature>
<proteinExistence type="inferred from homology"/>
<dbReference type="GO" id="GO:0004866">
    <property type="term" value="F:endopeptidase inhibitor activity"/>
    <property type="evidence" value="ECO:0007669"/>
    <property type="project" value="InterPro"/>
</dbReference>
<dbReference type="Pfam" id="PF01835">
    <property type="entry name" value="MG2"/>
    <property type="match status" value="1"/>
</dbReference>
<dbReference type="Pfam" id="PF00207">
    <property type="entry name" value="A2M"/>
    <property type="match status" value="1"/>
</dbReference>
<name>A0A1Y2PDE0_9FLAO</name>
<dbReference type="Gene3D" id="2.170.130.10">
    <property type="entry name" value="TonB-dependent receptor, plug domain"/>
    <property type="match status" value="1"/>
</dbReference>
<feature type="domain" description="Alpha-2-macroglobulin" evidence="3">
    <location>
        <begin position="1410"/>
        <end position="1500"/>
    </location>
</feature>
<evidence type="ECO:0000256" key="1">
    <source>
        <dbReference type="ARBA" id="ARBA00010556"/>
    </source>
</evidence>
<keyword evidence="2" id="KW-0732">Signal</keyword>
<dbReference type="SUPFAM" id="SSF48239">
    <property type="entry name" value="Terpenoid cyclases/Protein prenyltransferases"/>
    <property type="match status" value="1"/>
</dbReference>
<dbReference type="PANTHER" id="PTHR40094">
    <property type="entry name" value="ALPHA-2-MACROGLOBULIN HOMOLOG"/>
    <property type="match status" value="1"/>
</dbReference>
<comment type="similarity">
    <text evidence="1">Belongs to the protease inhibitor I39 (alpha-2-macroglobulin) family. Bacterial alpha-2-macroglobulin subfamily.</text>
</comment>
<dbReference type="Gene3D" id="2.60.40.1120">
    <property type="entry name" value="Carboxypeptidase-like, regulatory domain"/>
    <property type="match status" value="1"/>
</dbReference>
<comment type="caution">
    <text evidence="4">The sequence shown here is derived from an EMBL/GenBank/DDBJ whole genome shotgun (WGS) entry which is preliminary data.</text>
</comment>
<dbReference type="Pfam" id="PF17973">
    <property type="entry name" value="bMG10"/>
    <property type="match status" value="1"/>
</dbReference>
<accession>A0A1Y2PDE0</accession>
<dbReference type="OrthoDB" id="9767116at2"/>
<dbReference type="PANTHER" id="PTHR40094:SF1">
    <property type="entry name" value="UBIQUITIN DOMAIN-CONTAINING PROTEIN"/>
    <property type="match status" value="1"/>
</dbReference>
<dbReference type="SMART" id="SM01360">
    <property type="entry name" value="A2M"/>
    <property type="match status" value="1"/>
</dbReference>
<dbReference type="InterPro" id="IPR002890">
    <property type="entry name" value="MG2"/>
</dbReference>
<organism evidence="4 5">
    <name type="scientific">Tenacibaculum holothuriorum</name>
    <dbReference type="NCBI Taxonomy" id="1635173"/>
    <lineage>
        <taxon>Bacteria</taxon>
        <taxon>Pseudomonadati</taxon>
        <taxon>Bacteroidota</taxon>
        <taxon>Flavobacteriia</taxon>
        <taxon>Flavobacteriales</taxon>
        <taxon>Flavobacteriaceae</taxon>
        <taxon>Tenacibaculum</taxon>
    </lineage>
</organism>
<dbReference type="Gene3D" id="1.50.10.20">
    <property type="match status" value="1"/>
</dbReference>
<dbReference type="SUPFAM" id="SSF49464">
    <property type="entry name" value="Carboxypeptidase regulatory domain-like"/>
    <property type="match status" value="1"/>
</dbReference>